<protein>
    <submittedName>
        <fullName evidence="2">Protein pxr1-like</fullName>
    </submittedName>
</protein>
<dbReference type="EMBL" id="KZ506479">
    <property type="protein sequence ID" value="PKU39468.1"/>
    <property type="molecule type" value="Genomic_DNA"/>
</dbReference>
<proteinExistence type="predicted"/>
<accession>A0A2I0U093</accession>
<keyword evidence="3" id="KW-1185">Reference proteome</keyword>
<evidence type="ECO:0000313" key="2">
    <source>
        <dbReference type="EMBL" id="PKU39468.1"/>
    </source>
</evidence>
<dbReference type="OrthoDB" id="9219298at2759"/>
<evidence type="ECO:0000313" key="3">
    <source>
        <dbReference type="Proteomes" id="UP000233556"/>
    </source>
</evidence>
<feature type="region of interest" description="Disordered" evidence="1">
    <location>
        <begin position="137"/>
        <end position="166"/>
    </location>
</feature>
<dbReference type="Proteomes" id="UP000233556">
    <property type="component" value="Unassembled WGS sequence"/>
</dbReference>
<reference evidence="3" key="2">
    <citation type="submission" date="2017-12" db="EMBL/GenBank/DDBJ databases">
        <title>Genome sequence of the Bar-tailed Godwit (Limosa lapponica baueri).</title>
        <authorList>
            <person name="Lima N.C.B."/>
            <person name="Parody-Merino A.M."/>
            <person name="Battley P.F."/>
            <person name="Fidler A.E."/>
            <person name="Prosdocimi F."/>
        </authorList>
    </citation>
    <scope>NUCLEOTIDE SEQUENCE [LARGE SCALE GENOMIC DNA]</scope>
</reference>
<feature type="region of interest" description="Disordered" evidence="1">
    <location>
        <begin position="82"/>
        <end position="119"/>
    </location>
</feature>
<dbReference type="AlphaFoldDB" id="A0A2I0U093"/>
<reference evidence="3" key="1">
    <citation type="submission" date="2017-11" db="EMBL/GenBank/DDBJ databases">
        <authorList>
            <person name="Lima N.C."/>
            <person name="Parody-Merino A.M."/>
            <person name="Battley P.F."/>
            <person name="Fidler A.E."/>
            <person name="Prosdocimi F."/>
        </authorList>
    </citation>
    <scope>NUCLEOTIDE SEQUENCE [LARGE SCALE GENOMIC DNA]</scope>
</reference>
<name>A0A2I0U093_LIMLA</name>
<gene>
    <name evidence="2" type="ORF">llap_10231</name>
</gene>
<sequence>MAASRRVKIYESNNSAGTKVSEEVGGGDALGVQSRDSPAACGEDHEPTPASSKIDPLLTKAEPISDSGSASGITYLRWRKNAVQQQPEREVRICERNSPADTKDSEEGAGGGAPGVRAEIPLQPVVKTMVRQAVPLQPMEGNGGTDIHLQPMEDPTLEQVDTRRRL</sequence>
<organism evidence="2 3">
    <name type="scientific">Limosa lapponica baueri</name>
    <dbReference type="NCBI Taxonomy" id="1758121"/>
    <lineage>
        <taxon>Eukaryota</taxon>
        <taxon>Metazoa</taxon>
        <taxon>Chordata</taxon>
        <taxon>Craniata</taxon>
        <taxon>Vertebrata</taxon>
        <taxon>Euteleostomi</taxon>
        <taxon>Archelosauria</taxon>
        <taxon>Archosauria</taxon>
        <taxon>Dinosauria</taxon>
        <taxon>Saurischia</taxon>
        <taxon>Theropoda</taxon>
        <taxon>Coelurosauria</taxon>
        <taxon>Aves</taxon>
        <taxon>Neognathae</taxon>
        <taxon>Neoaves</taxon>
        <taxon>Charadriiformes</taxon>
        <taxon>Scolopacidae</taxon>
        <taxon>Limosa</taxon>
    </lineage>
</organism>
<evidence type="ECO:0000256" key="1">
    <source>
        <dbReference type="SAM" id="MobiDB-lite"/>
    </source>
</evidence>
<feature type="region of interest" description="Disordered" evidence="1">
    <location>
        <begin position="1"/>
        <end position="70"/>
    </location>
</feature>